<dbReference type="PANTHER" id="PTHR41307">
    <property type="entry name" value="MEMBRANE PROTEIN-RELATED"/>
    <property type="match status" value="1"/>
</dbReference>
<organism evidence="2 3">
    <name type="scientific">Niallia alba</name>
    <dbReference type="NCBI Taxonomy" id="2729105"/>
    <lineage>
        <taxon>Bacteria</taxon>
        <taxon>Bacillati</taxon>
        <taxon>Bacillota</taxon>
        <taxon>Bacilli</taxon>
        <taxon>Bacillales</taxon>
        <taxon>Bacillaceae</taxon>
        <taxon>Niallia</taxon>
    </lineage>
</organism>
<name>A0A7Y0K8N9_9BACI</name>
<feature type="transmembrane region" description="Helical" evidence="1">
    <location>
        <begin position="139"/>
        <end position="160"/>
    </location>
</feature>
<comment type="caution">
    <text evidence="2">The sequence shown here is derived from an EMBL/GenBank/DDBJ whole genome shotgun (WGS) entry which is preliminary data.</text>
</comment>
<keyword evidence="1" id="KW-0812">Transmembrane</keyword>
<dbReference type="SUPFAM" id="SSF158560">
    <property type="entry name" value="BH3980-like"/>
    <property type="match status" value="1"/>
</dbReference>
<keyword evidence="3" id="KW-1185">Reference proteome</keyword>
<dbReference type="AlphaFoldDB" id="A0A7Y0K8N9"/>
<dbReference type="Proteomes" id="UP000588491">
    <property type="component" value="Unassembled WGS sequence"/>
</dbReference>
<dbReference type="EMBL" id="JABBPK010000001">
    <property type="protein sequence ID" value="NMO77862.1"/>
    <property type="molecule type" value="Genomic_DNA"/>
</dbReference>
<dbReference type="PANTHER" id="PTHR41307:SF1">
    <property type="entry name" value="MEMBRANE PROTEIN"/>
    <property type="match status" value="1"/>
</dbReference>
<evidence type="ECO:0000313" key="3">
    <source>
        <dbReference type="Proteomes" id="UP000588491"/>
    </source>
</evidence>
<gene>
    <name evidence="2" type="ORF">HHU08_12725</name>
</gene>
<dbReference type="RefSeq" id="WP_169188611.1">
    <property type="nucleotide sequence ID" value="NZ_JABBPK010000001.1"/>
</dbReference>
<evidence type="ECO:0008006" key="4">
    <source>
        <dbReference type="Google" id="ProtNLM"/>
    </source>
</evidence>
<evidence type="ECO:0000256" key="1">
    <source>
        <dbReference type="SAM" id="Phobius"/>
    </source>
</evidence>
<dbReference type="Gene3D" id="1.10.1900.10">
    <property type="entry name" value="c-terminal domain of poly(a) binding protein"/>
    <property type="match status" value="1"/>
</dbReference>
<evidence type="ECO:0000313" key="2">
    <source>
        <dbReference type="EMBL" id="NMO77862.1"/>
    </source>
</evidence>
<protein>
    <recommendedName>
        <fullName evidence="4">DUF1048 domain-containing protein</fullName>
    </recommendedName>
</protein>
<keyword evidence="1" id="KW-1133">Transmembrane helix</keyword>
<feature type="transmembrane region" description="Helical" evidence="1">
    <location>
        <begin position="172"/>
        <end position="191"/>
    </location>
</feature>
<proteinExistence type="predicted"/>
<feature type="transmembrane region" description="Helical" evidence="1">
    <location>
        <begin position="222"/>
        <end position="242"/>
    </location>
</feature>
<accession>A0A7Y0K8N9</accession>
<feature type="transmembrane region" description="Helical" evidence="1">
    <location>
        <begin position="102"/>
        <end position="127"/>
    </location>
</feature>
<feature type="transmembrane region" description="Helical" evidence="1">
    <location>
        <begin position="198"/>
        <end position="216"/>
    </location>
</feature>
<keyword evidence="1" id="KW-0472">Membrane</keyword>
<feature type="transmembrane region" description="Helical" evidence="1">
    <location>
        <begin position="78"/>
        <end position="96"/>
    </location>
</feature>
<reference evidence="2 3" key="1">
    <citation type="submission" date="2020-04" db="EMBL/GenBank/DDBJ databases">
        <title>Bacillus sp. UniB3 isolated from commercial digestive syrup.</title>
        <authorList>
            <person name="Thorat V."/>
            <person name="Kirdat K."/>
            <person name="Tiwarekar B."/>
            <person name="Yadav A."/>
        </authorList>
    </citation>
    <scope>NUCLEOTIDE SEQUENCE [LARGE SCALE GENOMIC DNA]</scope>
    <source>
        <strain evidence="2 3">UniB3</strain>
    </source>
</reference>
<sequence length="251" mass="28802">MKLSREAAAFIDNLHLYLLSSGKKDKEINEIVEELTDHLREAEANGKNIHEVTGESPKEYMESLASEMQTDLKEWGKLLPHVFICLIAYTLIGKIILGENQISLFVGIGSIFICLFMLGLYVVVFRFISSRSVSNKKTFGLLFLIQILLTGLFFGLTFYGNNYGPIFMMDTLAKQTIFFIIPFAYICWFAWWSKTWIIFFPVIIYLPIVIVEPLSFSKETKSIISSATLIAIMLGYFIWIIWKGKQEKKTT</sequence>